<dbReference type="AlphaFoldDB" id="A0A9Q9BZ14"/>
<feature type="transmembrane region" description="Helical" evidence="1">
    <location>
        <begin position="162"/>
        <end position="190"/>
    </location>
</feature>
<reference evidence="3" key="1">
    <citation type="submission" date="2022-07" db="EMBL/GenBank/DDBJ databases">
        <title>Complete genome of Mycoplasma hyosynoviae B1.</title>
        <authorList>
            <person name="Spergser J."/>
        </authorList>
    </citation>
    <scope>NUCLEOTIDE SEQUENCE</scope>
    <source>
        <strain evidence="3">B1</strain>
    </source>
</reference>
<gene>
    <name evidence="3" type="ORF">NMG93_00555</name>
    <name evidence="2" type="ORF">QJ129_01085</name>
</gene>
<keyword evidence="1" id="KW-0812">Transmembrane</keyword>
<sequence>MIIKHGGMGWMLEYAIVPPAIAVMSSLIMFYFKGKSSKSWYIGFLILAFITTIAIFMITQEYQKIKWEKGSKNVKVPLSLVVAVVSTSFTLIWIYSLITFFIFKFSRVSYFIKMKLHSIFDILIMIFIVIIITRWLWGPFAFINYYNTWIVPEGRKPKDYKLWFLVYMIPIVFKSLIEIPFYSLLTYSLLPIIRIIKNKIYFYSSREYTF</sequence>
<dbReference type="GeneID" id="75104958"/>
<keyword evidence="1" id="KW-1133">Transmembrane helix</keyword>
<feature type="transmembrane region" description="Helical" evidence="1">
    <location>
        <begin position="12"/>
        <end position="32"/>
    </location>
</feature>
<protein>
    <submittedName>
        <fullName evidence="3">Uncharacterized protein</fullName>
    </submittedName>
</protein>
<feature type="transmembrane region" description="Helical" evidence="1">
    <location>
        <begin position="78"/>
        <end position="102"/>
    </location>
</feature>
<dbReference type="Proteomes" id="UP001233782">
    <property type="component" value="Unassembled WGS sequence"/>
</dbReference>
<keyword evidence="1" id="KW-0472">Membrane</keyword>
<organism evidence="3 4">
    <name type="scientific">Metamycoplasma hyosynoviae</name>
    <dbReference type="NCBI Taxonomy" id="29559"/>
    <lineage>
        <taxon>Bacteria</taxon>
        <taxon>Bacillati</taxon>
        <taxon>Mycoplasmatota</taxon>
        <taxon>Mycoplasmoidales</taxon>
        <taxon>Metamycoplasmataceae</taxon>
        <taxon>Metamycoplasma</taxon>
    </lineage>
</organism>
<dbReference type="EMBL" id="JASBCP010000001">
    <property type="protein sequence ID" value="MDI3047857.1"/>
    <property type="molecule type" value="Genomic_DNA"/>
</dbReference>
<dbReference type="Proteomes" id="UP001059349">
    <property type="component" value="Chromosome"/>
</dbReference>
<feature type="transmembrane region" description="Helical" evidence="1">
    <location>
        <begin position="39"/>
        <end position="58"/>
    </location>
</feature>
<feature type="transmembrane region" description="Helical" evidence="1">
    <location>
        <begin position="122"/>
        <end position="142"/>
    </location>
</feature>
<evidence type="ECO:0000256" key="1">
    <source>
        <dbReference type="SAM" id="Phobius"/>
    </source>
</evidence>
<name>A0A9Q9BZ14_9BACT</name>
<proteinExistence type="predicted"/>
<accession>A0A9Q9BZ14</accession>
<evidence type="ECO:0000313" key="4">
    <source>
        <dbReference type="Proteomes" id="UP001059349"/>
    </source>
</evidence>
<dbReference type="RefSeq" id="WP_051607100.1">
    <property type="nucleotide sequence ID" value="NZ_CP008748.1"/>
</dbReference>
<reference evidence="2" key="2">
    <citation type="submission" date="2023-04" db="EMBL/GenBank/DDBJ databases">
        <title>Genomes of recent Mycoplasma hyosynoviae isolates 2023.</title>
        <authorList>
            <person name="Spergser J."/>
        </authorList>
    </citation>
    <scope>NUCLEOTIDE SEQUENCE</scope>
    <source>
        <strain evidence="2">SN1J23N</strain>
    </source>
</reference>
<evidence type="ECO:0000313" key="3">
    <source>
        <dbReference type="EMBL" id="UTO26046.1"/>
    </source>
</evidence>
<evidence type="ECO:0000313" key="2">
    <source>
        <dbReference type="EMBL" id="MDI3047857.1"/>
    </source>
</evidence>
<dbReference type="EMBL" id="CP101127">
    <property type="protein sequence ID" value="UTO26046.1"/>
    <property type="molecule type" value="Genomic_DNA"/>
</dbReference>